<evidence type="ECO:0000259" key="2">
    <source>
        <dbReference type="Pfam" id="PF04389"/>
    </source>
</evidence>
<reference evidence="3" key="1">
    <citation type="submission" date="2022-03" db="EMBL/GenBank/DDBJ databases">
        <title>De novo assembled genomes of Belliella spp. (Cyclobacteriaceae) strains.</title>
        <authorList>
            <person name="Szabo A."/>
            <person name="Korponai K."/>
            <person name="Felfoldi T."/>
        </authorList>
    </citation>
    <scope>NUCLEOTIDE SEQUENCE</scope>
    <source>
        <strain evidence="3">DSM 107340</strain>
    </source>
</reference>
<keyword evidence="4" id="KW-1185">Reference proteome</keyword>
<dbReference type="EMBL" id="JAKZGS010000004">
    <property type="protein sequence ID" value="MCH7397675.1"/>
    <property type="molecule type" value="Genomic_DNA"/>
</dbReference>
<dbReference type="Pfam" id="PF04389">
    <property type="entry name" value="Peptidase_M28"/>
    <property type="match status" value="1"/>
</dbReference>
<accession>A0ABS9UNA6</accession>
<feature type="chain" id="PRO_5046195147" evidence="1">
    <location>
        <begin position="22"/>
        <end position="491"/>
    </location>
</feature>
<proteinExistence type="predicted"/>
<keyword evidence="1" id="KW-0732">Signal</keyword>
<dbReference type="Proteomes" id="UP001165488">
    <property type="component" value="Unassembled WGS sequence"/>
</dbReference>
<dbReference type="RefSeq" id="WP_241274189.1">
    <property type="nucleotide sequence ID" value="NZ_JAKZGS010000004.1"/>
</dbReference>
<evidence type="ECO:0000313" key="4">
    <source>
        <dbReference type="Proteomes" id="UP001165488"/>
    </source>
</evidence>
<feature type="domain" description="Peptidase M28" evidence="2">
    <location>
        <begin position="92"/>
        <end position="289"/>
    </location>
</feature>
<evidence type="ECO:0000256" key="1">
    <source>
        <dbReference type="SAM" id="SignalP"/>
    </source>
</evidence>
<dbReference type="PANTHER" id="PTHR12147">
    <property type="entry name" value="METALLOPEPTIDASE M28 FAMILY MEMBER"/>
    <property type="match status" value="1"/>
</dbReference>
<dbReference type="InterPro" id="IPR007484">
    <property type="entry name" value="Peptidase_M28"/>
</dbReference>
<organism evidence="3 4">
    <name type="scientific">Belliella calami</name>
    <dbReference type="NCBI Taxonomy" id="2923436"/>
    <lineage>
        <taxon>Bacteria</taxon>
        <taxon>Pseudomonadati</taxon>
        <taxon>Bacteroidota</taxon>
        <taxon>Cytophagia</taxon>
        <taxon>Cytophagales</taxon>
        <taxon>Cyclobacteriaceae</taxon>
        <taxon>Belliella</taxon>
    </lineage>
</organism>
<dbReference type="InterPro" id="IPR045175">
    <property type="entry name" value="M28_fam"/>
</dbReference>
<evidence type="ECO:0000313" key="3">
    <source>
        <dbReference type="EMBL" id="MCH7397675.1"/>
    </source>
</evidence>
<dbReference type="Gene3D" id="3.40.630.10">
    <property type="entry name" value="Zn peptidases"/>
    <property type="match status" value="1"/>
</dbReference>
<feature type="signal peptide" evidence="1">
    <location>
        <begin position="1"/>
        <end position="21"/>
    </location>
</feature>
<dbReference type="SUPFAM" id="SSF53187">
    <property type="entry name" value="Zn-dependent exopeptidases"/>
    <property type="match status" value="1"/>
</dbReference>
<sequence length="491" mass="54401">MTKTVVLISALMSCVAFLSSAQQTPTQRLQQHVYVLSADSLEGRGLGTEGRLKAIRYIENEMRQIGLKPVFGDDFIQEFLYRSGLINVDGKNIVGMIPGIDPVLKNEYIVVGAHYDHLGYTVDGDGNKIVFSGADDNASGVAGILELAKEILSGEEKPKRSLIFVAFDAEESGLIGSSKFLDLDKPFDNNAIKAMFSLDMIGMLSTVKHLDLKGFETLAGSQTYLVAAQIRNNLSVKNTSPNIERRTDTWPFGKLGIPAIHVHTGLKSPYHKPEDNAELLDYDGMAQISLFLSGLLMEMGNAEVLAPISKFDSKKVLYGEAVKFGAHFGMGSSHHRHEKDFYRAFGLFSIEAGFYGKIRLSRKFELAVSTLYDIHGSMVEDGKLRRHSLTIPALVRYNLAIDDDGAFRFFTGVGPYYRHHLKQRMGEDARAVLAPIDFAPNELGVSLQFGFQVNKISLLAEWREAVTDVYDFPADSGIKSRNFRVGVTYDF</sequence>
<name>A0ABS9UNA6_9BACT</name>
<comment type="caution">
    <text evidence="3">The sequence shown here is derived from an EMBL/GenBank/DDBJ whole genome shotgun (WGS) entry which is preliminary data.</text>
</comment>
<dbReference type="PANTHER" id="PTHR12147:SF26">
    <property type="entry name" value="PEPTIDASE M28 DOMAIN-CONTAINING PROTEIN"/>
    <property type="match status" value="1"/>
</dbReference>
<gene>
    <name evidence="3" type="ORF">MM236_06730</name>
</gene>
<protein>
    <submittedName>
        <fullName evidence="3">M20/M25/M40 family metallo-hydrolase</fullName>
    </submittedName>
</protein>